<name>A0A2P6SQG3_ROSCH</name>
<reference evidence="1 2" key="1">
    <citation type="journal article" date="2018" name="Nat. Genet.">
        <title>The Rosa genome provides new insights in the design of modern roses.</title>
        <authorList>
            <person name="Bendahmane M."/>
        </authorList>
    </citation>
    <scope>NUCLEOTIDE SEQUENCE [LARGE SCALE GENOMIC DNA]</scope>
    <source>
        <strain evidence="2">cv. Old Blush</strain>
    </source>
</reference>
<gene>
    <name evidence="1" type="ORF">RchiOBHm_Chr0c23g0500791</name>
</gene>
<protein>
    <submittedName>
        <fullName evidence="1">Uncharacterized protein</fullName>
    </submittedName>
</protein>
<proteinExistence type="predicted"/>
<evidence type="ECO:0000313" key="2">
    <source>
        <dbReference type="Proteomes" id="UP000238479"/>
    </source>
</evidence>
<dbReference type="EMBL" id="PDCK01000022">
    <property type="protein sequence ID" value="PRQ60915.1"/>
    <property type="molecule type" value="Genomic_DNA"/>
</dbReference>
<dbReference type="AlphaFoldDB" id="A0A2P6SQG3"/>
<dbReference type="Gramene" id="PRQ60915">
    <property type="protein sequence ID" value="PRQ60915"/>
    <property type="gene ID" value="RchiOBHm_Chr0c23g0500791"/>
</dbReference>
<evidence type="ECO:0000313" key="1">
    <source>
        <dbReference type="EMBL" id="PRQ60915.1"/>
    </source>
</evidence>
<sequence length="111" mass="13150">MNHSRTLLHICSSNNLPKIPWKSVQRRILQNRPVLTRIQFLTLKLPSWTRNDFVLTSFWMVLDSHVLYDIISSRMINNLLEKLQENRRKRSPKKLREKLTVSALSGSILRL</sequence>
<comment type="caution">
    <text evidence="1">The sequence shown here is derived from an EMBL/GenBank/DDBJ whole genome shotgun (WGS) entry which is preliminary data.</text>
</comment>
<organism evidence="1 2">
    <name type="scientific">Rosa chinensis</name>
    <name type="common">China rose</name>
    <dbReference type="NCBI Taxonomy" id="74649"/>
    <lineage>
        <taxon>Eukaryota</taxon>
        <taxon>Viridiplantae</taxon>
        <taxon>Streptophyta</taxon>
        <taxon>Embryophyta</taxon>
        <taxon>Tracheophyta</taxon>
        <taxon>Spermatophyta</taxon>
        <taxon>Magnoliopsida</taxon>
        <taxon>eudicotyledons</taxon>
        <taxon>Gunneridae</taxon>
        <taxon>Pentapetalae</taxon>
        <taxon>rosids</taxon>
        <taxon>fabids</taxon>
        <taxon>Rosales</taxon>
        <taxon>Rosaceae</taxon>
        <taxon>Rosoideae</taxon>
        <taxon>Rosoideae incertae sedis</taxon>
        <taxon>Rosa</taxon>
    </lineage>
</organism>
<keyword evidence="2" id="KW-1185">Reference proteome</keyword>
<accession>A0A2P6SQG3</accession>
<dbReference type="Proteomes" id="UP000238479">
    <property type="component" value="Unassembled WGS sequence"/>
</dbReference>